<dbReference type="SMART" id="SM00498">
    <property type="entry name" value="FH2"/>
    <property type="match status" value="1"/>
</dbReference>
<feature type="compositionally biased region" description="Pro residues" evidence="3">
    <location>
        <begin position="598"/>
        <end position="800"/>
    </location>
</feature>
<dbReference type="Gene3D" id="1.20.58.2220">
    <property type="entry name" value="Formin, FH2 domain"/>
    <property type="match status" value="1"/>
</dbReference>
<dbReference type="InParanoid" id="A0A077ZTP2"/>
<evidence type="ECO:0000259" key="5">
    <source>
        <dbReference type="PROSITE" id="PS51444"/>
    </source>
</evidence>
<dbReference type="AlphaFoldDB" id="A0A077ZTP2"/>
<feature type="domain" description="GBD/FH3" evidence="4">
    <location>
        <begin position="35"/>
        <end position="396"/>
    </location>
</feature>
<reference evidence="6 7" key="1">
    <citation type="submission" date="2014-06" db="EMBL/GenBank/DDBJ databases">
        <authorList>
            <person name="Swart Estienne"/>
        </authorList>
    </citation>
    <scope>NUCLEOTIDE SEQUENCE [LARGE SCALE GENOMIC DNA]</scope>
    <source>
        <strain evidence="6 7">130c</strain>
    </source>
</reference>
<dbReference type="PROSITE" id="PS51232">
    <property type="entry name" value="GBD_FH3"/>
    <property type="match status" value="1"/>
</dbReference>
<feature type="compositionally biased region" description="Low complexity" evidence="3">
    <location>
        <begin position="560"/>
        <end position="570"/>
    </location>
</feature>
<dbReference type="InterPro" id="IPR016024">
    <property type="entry name" value="ARM-type_fold"/>
</dbReference>
<feature type="coiled-coil region" evidence="2">
    <location>
        <begin position="309"/>
        <end position="336"/>
    </location>
</feature>
<dbReference type="Proteomes" id="UP000039865">
    <property type="component" value="Unassembled WGS sequence"/>
</dbReference>
<dbReference type="InterPro" id="IPR051144">
    <property type="entry name" value="Formin_homology_domain"/>
</dbReference>
<feature type="compositionally biased region" description="Gly residues" evidence="3">
    <location>
        <begin position="801"/>
        <end position="811"/>
    </location>
</feature>
<evidence type="ECO:0000256" key="1">
    <source>
        <dbReference type="ARBA" id="ARBA00023203"/>
    </source>
</evidence>
<dbReference type="SUPFAM" id="SSF48371">
    <property type="entry name" value="ARM repeat"/>
    <property type="match status" value="1"/>
</dbReference>
<proteinExistence type="predicted"/>
<evidence type="ECO:0000313" key="7">
    <source>
        <dbReference type="Proteomes" id="UP000039865"/>
    </source>
</evidence>
<organism evidence="6 7">
    <name type="scientific">Stylonychia lemnae</name>
    <name type="common">Ciliate</name>
    <dbReference type="NCBI Taxonomy" id="5949"/>
    <lineage>
        <taxon>Eukaryota</taxon>
        <taxon>Sar</taxon>
        <taxon>Alveolata</taxon>
        <taxon>Ciliophora</taxon>
        <taxon>Intramacronucleata</taxon>
        <taxon>Spirotrichea</taxon>
        <taxon>Stichotrichia</taxon>
        <taxon>Sporadotrichida</taxon>
        <taxon>Oxytrichidae</taxon>
        <taxon>Stylonychinae</taxon>
        <taxon>Stylonychia</taxon>
    </lineage>
</organism>
<dbReference type="PANTHER" id="PTHR45733">
    <property type="entry name" value="FORMIN-J"/>
    <property type="match status" value="1"/>
</dbReference>
<accession>A0A077ZTP2</accession>
<keyword evidence="2" id="KW-0175">Coiled coil</keyword>
<dbReference type="InterPro" id="IPR014768">
    <property type="entry name" value="GBD/FH3_dom"/>
</dbReference>
<evidence type="ECO:0000313" key="6">
    <source>
        <dbReference type="EMBL" id="CDW71801.1"/>
    </source>
</evidence>
<gene>
    <name evidence="6" type="primary">Contig11336.g574</name>
    <name evidence="6" type="ORF">STYLEM_751</name>
</gene>
<sequence length="1268" mass="141476">MIVVSLDTDSTKQVKVNLSDYKNFNDLSVKLSKSFGLEDLQERNYGLRDLKQGILFSKLEDISNMNLNELEYKNLFVAAKESIKELDLLGQELSKAKTASKIAKQRVQNIQTNLRQELDIFVEELIKLDGITKIMNLMRSSDQSILSMTLRCLQHIFVYLSGVEYLKQRPHLFTKLFETFNHQSVDIKKQVLYLLIGLIKCMKGAYSYINKASINTAKRLNQSPYANLLNALSINDIELKISILTLINWLIFKCPSDQKMSKFLARMENLGIYDDLRALAKERHPEIINQLKNFQKNSKIILPSLQYEIEIHKNRNKELQEHCDTLERKIEHYVEQQSLFKLMRDDLENYKKIAQMSKELATYYSPFTPLHQYKREFLIKLPQIKSEIIDLKEAMQETSMNIDSLNKKIKELEENKTQSQKKEEELLAKVVELSKFSQDDLKKWKEEATKLRDKLDKAESQKVMIETKLTKVEKEVNEFKDIIAGQKETIKNLYESKKEIVYVEKNVPGKLKETDLAVFEKKCETLTQICDTMDLIMKKDANVMTDLSGDVSMHTGDASQQQQFQQTNMMQPPPNRMPPPPPGQNMLPPPGGNMQPPNIRPPPGGNMPPPPGGNMLPPPGGNMPPPPGGMRMPPPPGGNMPPPPGGMPPPPGMNLPPGPPGIRPPPGGGMPPPPGMNLPPGPPGIRGPPGPPGGMPPPPGMNLPPGPPGFRGPPGPPGGMPPPPGMNLPPGPPGIRGPPGPPGGMPPPPGMNLPPGPPGIRGPPGPPGMMPPPGMRGPPGPPGMGPPGMGPPGMGPPGMGPPGGMGMGMGMGARPRPTKAAIQPVRKLQNFNWRRILVVPTGTANKKESVWDEVQEFKLDQTEVEELFENKVSILEIQINSRKKRQLLALVMLAKSSMQQGKRHILIVIILPCQILLLASQAQNILIVLNKLPNAVSLKEACRTLDDKLITQDQINALLRIYPAPDVIDGLIEEAKNTPEDEKWDKGEEYFLGIIDMKALKQRLVVWQFKLEFPEKRDLIISVQKNFETAFDELKNSKYLKKIFGFILALGNIMNGGTQKGQADGFYLEALSKTTTMRDNNNRTIMQFICEKFKAEFGEEFVNIKSEFKCVYIVAQYNLKDEDTKIKDIKANFDKAKGNFDAVEKALAGAQPDNYCIKIKEFLEIANKTIEDSEKKLDSIKQQYAKAGEYFMLDKGDEKVTNSQEFFKFFTSFVDNVVKSMPKEEKKRAVPGAGAAGAGARKFGQKIDGMSSNLVNELKMKQTQDKPK</sequence>
<dbReference type="InterPro" id="IPR011989">
    <property type="entry name" value="ARM-like"/>
</dbReference>
<dbReference type="PROSITE" id="PS51444">
    <property type="entry name" value="FH2"/>
    <property type="match status" value="1"/>
</dbReference>
<feature type="domain" description="FH2" evidence="5">
    <location>
        <begin position="818"/>
        <end position="1243"/>
    </location>
</feature>
<protein>
    <submittedName>
        <fullName evidence="6">Uncharacterized protein</fullName>
    </submittedName>
</protein>
<keyword evidence="1" id="KW-0009">Actin-binding</keyword>
<dbReference type="InterPro" id="IPR056771">
    <property type="entry name" value="FH3_FHOD1-3-like"/>
</dbReference>
<evidence type="ECO:0000259" key="4">
    <source>
        <dbReference type="PROSITE" id="PS51232"/>
    </source>
</evidence>
<feature type="region of interest" description="Disordered" evidence="3">
    <location>
        <begin position="551"/>
        <end position="819"/>
    </location>
</feature>
<dbReference type="InterPro" id="IPR015425">
    <property type="entry name" value="FH2_Formin"/>
</dbReference>
<keyword evidence="7" id="KW-1185">Reference proteome</keyword>
<dbReference type="InterPro" id="IPR042201">
    <property type="entry name" value="FH2_Formin_sf"/>
</dbReference>
<name>A0A077ZTP2_STYLE</name>
<dbReference type="Pfam" id="PF24959">
    <property type="entry name" value="FH3_FHOD1-3"/>
    <property type="match status" value="1"/>
</dbReference>
<feature type="coiled-coil region" evidence="2">
    <location>
        <begin position="388"/>
        <end position="475"/>
    </location>
</feature>
<feature type="compositionally biased region" description="Pro residues" evidence="3">
    <location>
        <begin position="571"/>
        <end position="591"/>
    </location>
</feature>
<dbReference type="Gene3D" id="1.25.10.10">
    <property type="entry name" value="Leucine-rich Repeat Variant"/>
    <property type="match status" value="1"/>
</dbReference>
<dbReference type="OrthoDB" id="449536at2759"/>
<dbReference type="SUPFAM" id="SSF101447">
    <property type="entry name" value="Formin homology 2 domain (FH2 domain)"/>
    <property type="match status" value="1"/>
</dbReference>
<evidence type="ECO:0000256" key="2">
    <source>
        <dbReference type="SAM" id="Coils"/>
    </source>
</evidence>
<evidence type="ECO:0000256" key="3">
    <source>
        <dbReference type="SAM" id="MobiDB-lite"/>
    </source>
</evidence>
<dbReference type="Pfam" id="PF02181">
    <property type="entry name" value="FH2"/>
    <property type="match status" value="1"/>
</dbReference>
<dbReference type="EMBL" id="CCKQ01000712">
    <property type="protein sequence ID" value="CDW71801.1"/>
    <property type="molecule type" value="Genomic_DNA"/>
</dbReference>
<dbReference type="GO" id="GO:0003779">
    <property type="term" value="F:actin binding"/>
    <property type="evidence" value="ECO:0007669"/>
    <property type="project" value="UniProtKB-KW"/>
</dbReference>